<evidence type="ECO:0000259" key="1">
    <source>
        <dbReference type="PROSITE" id="PS50181"/>
    </source>
</evidence>
<dbReference type="InterPro" id="IPR001810">
    <property type="entry name" value="F-box_dom"/>
</dbReference>
<keyword evidence="3" id="KW-1185">Reference proteome</keyword>
<name>A0A165JKK8_EXIGL</name>
<dbReference type="InParanoid" id="A0A165JKK8"/>
<proteinExistence type="predicted"/>
<dbReference type="AlphaFoldDB" id="A0A165JKK8"/>
<dbReference type="SUPFAM" id="SSF81383">
    <property type="entry name" value="F-box domain"/>
    <property type="match status" value="1"/>
</dbReference>
<feature type="domain" description="F-box" evidence="1">
    <location>
        <begin position="4"/>
        <end position="51"/>
    </location>
</feature>
<sequence length="456" mass="51695">MNRPPGVQSLPNELLSRTVSFLDFPSLVHTAHTCAHWRILAFNDPLFWRDIAIFGVENHELDWARLRLDYARDRPINITVDYRPVDEHVPLKLVPLIRRAVPRARSIHVCIESLYRLDLEDALCQAAPHLERLTLLYAAYPPELHLSLPFGKGKHILADTPGRLRVVRLNSIILPKIPTKAFAAADEVFFNNTLTTYQPDFPSYLWDFFPNMTRLRLSGGECHFANAPLPGHIIAAVARLAYLDLKYIARSLPGFFRHLPIHKIPEVLIFCADEDAVYSALDPLRSPFHMMISPVIGEGVIYPEFNITVRGSDPTLVRHLAEPFCDYYPGSHKTNALLENNEFAAQLDDLTMYTTLWDKLASWLPSFALLPKLIVIIDDDSPDAVLLPRTPIPCPALITLVLQAKGDFVYVKVDDLLEFADRLTPSRPVLELRRVVVTGSRHLLSTRFDKITLAVD</sequence>
<dbReference type="EMBL" id="KV425965">
    <property type="protein sequence ID" value="KZV94982.1"/>
    <property type="molecule type" value="Genomic_DNA"/>
</dbReference>
<dbReference type="InterPro" id="IPR036047">
    <property type="entry name" value="F-box-like_dom_sf"/>
</dbReference>
<evidence type="ECO:0000313" key="2">
    <source>
        <dbReference type="EMBL" id="KZV94982.1"/>
    </source>
</evidence>
<organism evidence="2 3">
    <name type="scientific">Exidia glandulosa HHB12029</name>
    <dbReference type="NCBI Taxonomy" id="1314781"/>
    <lineage>
        <taxon>Eukaryota</taxon>
        <taxon>Fungi</taxon>
        <taxon>Dikarya</taxon>
        <taxon>Basidiomycota</taxon>
        <taxon>Agaricomycotina</taxon>
        <taxon>Agaricomycetes</taxon>
        <taxon>Auriculariales</taxon>
        <taxon>Exidiaceae</taxon>
        <taxon>Exidia</taxon>
    </lineage>
</organism>
<dbReference type="Pfam" id="PF12937">
    <property type="entry name" value="F-box-like"/>
    <property type="match status" value="1"/>
</dbReference>
<dbReference type="Gene3D" id="1.20.1280.50">
    <property type="match status" value="1"/>
</dbReference>
<protein>
    <recommendedName>
        <fullName evidence="1">F-box domain-containing protein</fullName>
    </recommendedName>
</protein>
<dbReference type="PROSITE" id="PS50181">
    <property type="entry name" value="FBOX"/>
    <property type="match status" value="1"/>
</dbReference>
<evidence type="ECO:0000313" key="3">
    <source>
        <dbReference type="Proteomes" id="UP000077266"/>
    </source>
</evidence>
<reference evidence="2 3" key="1">
    <citation type="journal article" date="2016" name="Mol. Biol. Evol.">
        <title>Comparative Genomics of Early-Diverging Mushroom-Forming Fungi Provides Insights into the Origins of Lignocellulose Decay Capabilities.</title>
        <authorList>
            <person name="Nagy L.G."/>
            <person name="Riley R."/>
            <person name="Tritt A."/>
            <person name="Adam C."/>
            <person name="Daum C."/>
            <person name="Floudas D."/>
            <person name="Sun H."/>
            <person name="Yadav J.S."/>
            <person name="Pangilinan J."/>
            <person name="Larsson K.H."/>
            <person name="Matsuura K."/>
            <person name="Barry K."/>
            <person name="Labutti K."/>
            <person name="Kuo R."/>
            <person name="Ohm R.A."/>
            <person name="Bhattacharya S.S."/>
            <person name="Shirouzu T."/>
            <person name="Yoshinaga Y."/>
            <person name="Martin F.M."/>
            <person name="Grigoriev I.V."/>
            <person name="Hibbett D.S."/>
        </authorList>
    </citation>
    <scope>NUCLEOTIDE SEQUENCE [LARGE SCALE GENOMIC DNA]</scope>
    <source>
        <strain evidence="2 3">HHB12029</strain>
    </source>
</reference>
<gene>
    <name evidence="2" type="ORF">EXIGLDRAFT_766701</name>
</gene>
<dbReference type="OrthoDB" id="2804728at2759"/>
<dbReference type="Proteomes" id="UP000077266">
    <property type="component" value="Unassembled WGS sequence"/>
</dbReference>
<accession>A0A165JKK8</accession>